<dbReference type="SUPFAM" id="SSF46785">
    <property type="entry name" value="Winged helix' DNA-binding domain"/>
    <property type="match status" value="1"/>
</dbReference>
<dbReference type="InterPro" id="IPR002577">
    <property type="entry name" value="HTH_HxlR"/>
</dbReference>
<keyword evidence="2" id="KW-0238">DNA-binding</keyword>
<dbReference type="PANTHER" id="PTHR33204">
    <property type="entry name" value="TRANSCRIPTIONAL REGULATOR, MARR FAMILY"/>
    <property type="match status" value="1"/>
</dbReference>
<dbReference type="Pfam" id="PF01638">
    <property type="entry name" value="HxlR"/>
    <property type="match status" value="1"/>
</dbReference>
<keyword evidence="3" id="KW-0804">Transcription</keyword>
<feature type="domain" description="HTH hxlR-type" evidence="5">
    <location>
        <begin position="14"/>
        <end position="111"/>
    </location>
</feature>
<proteinExistence type="predicted"/>
<evidence type="ECO:0000256" key="4">
    <source>
        <dbReference type="SAM" id="MobiDB-lite"/>
    </source>
</evidence>
<dbReference type="OrthoDB" id="9782219at2"/>
<evidence type="ECO:0000256" key="1">
    <source>
        <dbReference type="ARBA" id="ARBA00023015"/>
    </source>
</evidence>
<dbReference type="SMART" id="SM00347">
    <property type="entry name" value="HTH_MARR"/>
    <property type="match status" value="1"/>
</dbReference>
<dbReference type="InterPro" id="IPR036390">
    <property type="entry name" value="WH_DNA-bd_sf"/>
</dbReference>
<dbReference type="EMBL" id="WTYU01000002">
    <property type="protein sequence ID" value="MXP15530.1"/>
    <property type="molecule type" value="Genomic_DNA"/>
</dbReference>
<dbReference type="AlphaFoldDB" id="A0A6L7GJ03"/>
<dbReference type="GO" id="GO:0003700">
    <property type="term" value="F:DNA-binding transcription factor activity"/>
    <property type="evidence" value="ECO:0007669"/>
    <property type="project" value="InterPro"/>
</dbReference>
<dbReference type="RefSeq" id="WP_160602034.1">
    <property type="nucleotide sequence ID" value="NZ_WTYU01000002.1"/>
</dbReference>
<evidence type="ECO:0000256" key="2">
    <source>
        <dbReference type="ARBA" id="ARBA00023125"/>
    </source>
</evidence>
<dbReference type="InterPro" id="IPR036388">
    <property type="entry name" value="WH-like_DNA-bd_sf"/>
</dbReference>
<sequence length="190" mass="21317">MGELREPLKELTVCGLPEALETMGERWSFMILRASFNGLHHFEEFLNELGIARNILSSRLAKLVDHGILSRDPCPDDRRRIEYRLTEKGMDLLPAMLALRQWGQKYGSEITENPVLVDERDRLPIGPVSILAHDGRILTYMDLNLQARERIGIRPDGTVAEESRDACAPGSFARTLADDPDAPPTRVANG</sequence>
<keyword evidence="1" id="KW-0805">Transcription regulation</keyword>
<keyword evidence="7" id="KW-1185">Reference proteome</keyword>
<reference evidence="6 7" key="1">
    <citation type="submission" date="2019-12" db="EMBL/GenBank/DDBJ databases">
        <title>Genomic-based taxomic classification of the family Erythrobacteraceae.</title>
        <authorList>
            <person name="Xu L."/>
        </authorList>
    </citation>
    <scope>NUCLEOTIDE SEQUENCE [LARGE SCALE GENOMIC DNA]</scope>
    <source>
        <strain evidence="6 7">KCTC 52259</strain>
    </source>
</reference>
<evidence type="ECO:0000256" key="3">
    <source>
        <dbReference type="ARBA" id="ARBA00023163"/>
    </source>
</evidence>
<comment type="caution">
    <text evidence="6">The sequence shown here is derived from an EMBL/GenBank/DDBJ whole genome shotgun (WGS) entry which is preliminary data.</text>
</comment>
<dbReference type="InterPro" id="IPR000835">
    <property type="entry name" value="HTH_MarR-typ"/>
</dbReference>
<gene>
    <name evidence="6" type="ORF">GRI44_12285</name>
</gene>
<organism evidence="6 7">
    <name type="scientific">Allopontixanthobacter confluentis</name>
    <dbReference type="NCBI Taxonomy" id="1849021"/>
    <lineage>
        <taxon>Bacteria</taxon>
        <taxon>Pseudomonadati</taxon>
        <taxon>Pseudomonadota</taxon>
        <taxon>Alphaproteobacteria</taxon>
        <taxon>Sphingomonadales</taxon>
        <taxon>Erythrobacteraceae</taxon>
        <taxon>Allopontixanthobacter</taxon>
    </lineage>
</organism>
<evidence type="ECO:0000313" key="7">
    <source>
        <dbReference type="Proteomes" id="UP000473531"/>
    </source>
</evidence>
<evidence type="ECO:0000259" key="5">
    <source>
        <dbReference type="PROSITE" id="PS51118"/>
    </source>
</evidence>
<evidence type="ECO:0000313" key="6">
    <source>
        <dbReference type="EMBL" id="MXP15530.1"/>
    </source>
</evidence>
<protein>
    <submittedName>
        <fullName evidence="6">Transcriptional regulator</fullName>
    </submittedName>
</protein>
<dbReference type="GO" id="GO:0003677">
    <property type="term" value="F:DNA binding"/>
    <property type="evidence" value="ECO:0007669"/>
    <property type="project" value="UniProtKB-KW"/>
</dbReference>
<dbReference type="Gene3D" id="1.10.10.10">
    <property type="entry name" value="Winged helix-like DNA-binding domain superfamily/Winged helix DNA-binding domain"/>
    <property type="match status" value="1"/>
</dbReference>
<dbReference type="PANTHER" id="PTHR33204:SF18">
    <property type="entry name" value="TRANSCRIPTIONAL REGULATORY PROTEIN"/>
    <property type="match status" value="1"/>
</dbReference>
<dbReference type="Proteomes" id="UP000473531">
    <property type="component" value="Unassembled WGS sequence"/>
</dbReference>
<dbReference type="PROSITE" id="PS51118">
    <property type="entry name" value="HTH_HXLR"/>
    <property type="match status" value="1"/>
</dbReference>
<name>A0A6L7GJ03_9SPHN</name>
<accession>A0A6L7GJ03</accession>
<feature type="region of interest" description="Disordered" evidence="4">
    <location>
        <begin position="162"/>
        <end position="190"/>
    </location>
</feature>